<dbReference type="SUPFAM" id="SSF51182">
    <property type="entry name" value="RmlC-like cupins"/>
    <property type="match status" value="1"/>
</dbReference>
<evidence type="ECO:0000256" key="1">
    <source>
        <dbReference type="SAM" id="MobiDB-lite"/>
    </source>
</evidence>
<dbReference type="Proteomes" id="UP001057427">
    <property type="component" value="Segment"/>
</dbReference>
<dbReference type="InterPro" id="IPR011051">
    <property type="entry name" value="RmlC_Cupin_sf"/>
</dbReference>
<keyword evidence="3" id="KW-1185">Reference proteome</keyword>
<proteinExistence type="predicted"/>
<organism evidence="2 3">
    <name type="scientific">Brevundimonas phage vB_BgoS-Bajun</name>
    <dbReference type="NCBI Taxonomy" id="2948594"/>
    <lineage>
        <taxon>Viruses</taxon>
        <taxon>Duplodnaviria</taxon>
        <taxon>Heunggongvirae</taxon>
        <taxon>Uroviricota</taxon>
        <taxon>Caudoviricetes</taxon>
        <taxon>Dolichocephalovirinae</taxon>
    </lineage>
</organism>
<gene>
    <name evidence="2" type="ORF">BAJUN_01080</name>
</gene>
<sequence>MKFAWRKPGGLPECPYFRLSLIGLFGYSIRVHEWLGDDDREALHDHPHDFATLVLKGGYTDVTDAGREVVRAGSFRFRAAEHRHAVLEVLPGTVTLLFVWPPRRRWGFWVDGKLIKRDKFFVTKGHHGCAPDGPRVRRRPDGTRVT</sequence>
<evidence type="ECO:0000313" key="2">
    <source>
        <dbReference type="EMBL" id="UTC29738.1"/>
    </source>
</evidence>
<evidence type="ECO:0008006" key="4">
    <source>
        <dbReference type="Google" id="ProtNLM"/>
    </source>
</evidence>
<name>A0A9E7N4I0_9CAUD</name>
<protein>
    <recommendedName>
        <fullName evidence="4">Cupin domain-containing protein</fullName>
    </recommendedName>
</protein>
<dbReference type="EMBL" id="ON529858">
    <property type="protein sequence ID" value="UTC29738.1"/>
    <property type="molecule type" value="Genomic_DNA"/>
</dbReference>
<feature type="region of interest" description="Disordered" evidence="1">
    <location>
        <begin position="127"/>
        <end position="146"/>
    </location>
</feature>
<evidence type="ECO:0000313" key="3">
    <source>
        <dbReference type="Proteomes" id="UP001057427"/>
    </source>
</evidence>
<accession>A0A9E7N4I0</accession>
<reference evidence="2" key="1">
    <citation type="submission" date="2022-05" db="EMBL/GenBank/DDBJ databases">
        <authorList>
            <person name="Friedrich I."/>
            <person name="Poehlein A."/>
            <person name="Schneider D."/>
            <person name="Hertel R."/>
            <person name="Daniel R."/>
        </authorList>
    </citation>
    <scope>NUCLEOTIDE SEQUENCE</scope>
</reference>